<organism evidence="2 3">
    <name type="scientific">Paenibacillus cellulosilyticus</name>
    <dbReference type="NCBI Taxonomy" id="375489"/>
    <lineage>
        <taxon>Bacteria</taxon>
        <taxon>Bacillati</taxon>
        <taxon>Bacillota</taxon>
        <taxon>Bacilli</taxon>
        <taxon>Bacillales</taxon>
        <taxon>Paenibacillaceae</taxon>
        <taxon>Paenibacillus</taxon>
    </lineage>
</organism>
<gene>
    <name evidence="2" type="ORF">DFQ01_10170</name>
</gene>
<dbReference type="AlphaFoldDB" id="A0A2V2YZ23"/>
<dbReference type="Pfam" id="PF01973">
    <property type="entry name" value="MptE-like"/>
    <property type="match status" value="1"/>
</dbReference>
<comment type="caution">
    <text evidence="2">The sequence shown here is derived from an EMBL/GenBank/DDBJ whole genome shotgun (WGS) entry which is preliminary data.</text>
</comment>
<evidence type="ECO:0000259" key="1">
    <source>
        <dbReference type="Pfam" id="PF01973"/>
    </source>
</evidence>
<dbReference type="Gene3D" id="3.90.1480.10">
    <property type="entry name" value="Alpha-2,3-sialyltransferase"/>
    <property type="match status" value="1"/>
</dbReference>
<dbReference type="EMBL" id="QGTQ01000001">
    <property type="protein sequence ID" value="PWW08349.1"/>
    <property type="molecule type" value="Genomic_DNA"/>
</dbReference>
<feature type="domain" description="6-hydroxymethylpterin diphosphokinase MptE-like" evidence="1">
    <location>
        <begin position="339"/>
        <end position="507"/>
    </location>
</feature>
<dbReference type="InterPro" id="IPR002826">
    <property type="entry name" value="MptE-like"/>
</dbReference>
<accession>A0A2V2YZ23</accession>
<name>A0A2V2YZ23_9BACL</name>
<evidence type="ECO:0000313" key="3">
    <source>
        <dbReference type="Proteomes" id="UP000246635"/>
    </source>
</evidence>
<dbReference type="PANTHER" id="PTHR41786">
    <property type="entry name" value="MOTILITY ACCESSORY FACTOR MAF"/>
    <property type="match status" value="1"/>
</dbReference>
<dbReference type="RefSeq" id="WP_174812871.1">
    <property type="nucleotide sequence ID" value="NZ_CP054613.1"/>
</dbReference>
<dbReference type="PANTHER" id="PTHR41786:SF1">
    <property type="entry name" value="6-HYDROXYMETHYLPTERIN DIPHOSPHOKINASE MPTE-LIKE DOMAIN-CONTAINING PROTEIN"/>
    <property type="match status" value="1"/>
</dbReference>
<protein>
    <recommendedName>
        <fullName evidence="1">6-hydroxymethylpterin diphosphokinase MptE-like domain-containing protein</fullName>
    </recommendedName>
</protein>
<proteinExistence type="predicted"/>
<reference evidence="2 3" key="1">
    <citation type="submission" date="2018-05" db="EMBL/GenBank/DDBJ databases">
        <title>Genomic Encyclopedia of Type Strains, Phase III (KMG-III): the genomes of soil and plant-associated and newly described type strains.</title>
        <authorList>
            <person name="Whitman W."/>
        </authorList>
    </citation>
    <scope>NUCLEOTIDE SEQUENCE [LARGE SCALE GENOMIC DNA]</scope>
    <source>
        <strain evidence="2 3">CECT 5696</strain>
    </source>
</reference>
<evidence type="ECO:0000313" key="2">
    <source>
        <dbReference type="EMBL" id="PWW08349.1"/>
    </source>
</evidence>
<keyword evidence="3" id="KW-1185">Reference proteome</keyword>
<dbReference type="Proteomes" id="UP000246635">
    <property type="component" value="Unassembled WGS sequence"/>
</dbReference>
<sequence>MEQLVNQTKEIVEEVKQFLPNLIQACELVEPLFYETMTDHSWQQFGEVVQAMDDLYRTLNSIHADLVKAAEYQALAPRIERFNITLSELFQQLNSCVDEEDGVGASDTLKFVLLPLFRQLAIDMGEEEAVKERRFQANLYFLKERFPSAYQEIVETVTENQRYSNAFSRNGSPNISWMDKDGKRRYLYSQYEPEHEASRWVDTITAKVAGKAGVMMYGFGLGYHALAYAKAFPEHQLSIYEPDEQMVLAAMRVIEFESLFTRLNAYDFVVGTKKHQRDRMFYRFLKYMKGEPEIVVLPPYYRLNSSDMDAFSADAQLAILNYVGSVRLYDKFGSEWVSNTLYNLAATLTSPSIKGLKNRFADKTAVIAGAGPSLAEDIELLRRMKNHALIIAAGSTIQSLLHYGVEPHLIVSMDGGEPNYDAFKGLNIQHIPLLYTPMIKYRIIDEQKNNLLHVHLTNDVVTQRIMELTPDDPMFAPNHSVTGTAIQAAIYMGCKEIVFTGQDLSFPGDNFYAPGARHVNKEASDAVLGRATETVENVKGTFNRTNTSMRTTLADIEDLLADHPEVKFTNTSSMGAKIRNADFEPMASVLERMQAFIIENDEVAKQLAQLDKYDVNRAQQIRSRIKEMPEQLKRCQEQLRQIDRCIVQAAELSRTNPNKCLNLFYDIDREWKKVVGSLPFKSLYMLLYRNELNRFERDLPELTKESKMIQKAGLAREIMQPLIRDMLNRTPELMDITAESLRRVEASAGRAGA</sequence>